<evidence type="ECO:0000313" key="2">
    <source>
        <dbReference type="EMBL" id="GFD56758.1"/>
    </source>
</evidence>
<feature type="non-terminal residue" evidence="2">
    <location>
        <position position="89"/>
    </location>
</feature>
<sequence length="89" mass="9761">QQLEARRGAGAHDPGHRRCWLDAALMGAACHAVADRGGRQHPVRQSEPHTGRKHSGDRRQSTAQRRAVCVHVDQRSARSGRADLSRLAP</sequence>
<comment type="caution">
    <text evidence="2">The sequence shown here is derived from an EMBL/GenBank/DDBJ whole genome shotgun (WGS) entry which is preliminary data.</text>
</comment>
<evidence type="ECO:0000256" key="1">
    <source>
        <dbReference type="SAM" id="MobiDB-lite"/>
    </source>
</evidence>
<dbReference type="EMBL" id="BKCJ011832914">
    <property type="protein sequence ID" value="GFD56758.1"/>
    <property type="molecule type" value="Genomic_DNA"/>
</dbReference>
<protein>
    <submittedName>
        <fullName evidence="2">Uncharacterized protein</fullName>
    </submittedName>
</protein>
<name>A0A699XFI3_TANCI</name>
<gene>
    <name evidence="2" type="ORF">Tci_928727</name>
</gene>
<dbReference type="AlphaFoldDB" id="A0A699XFI3"/>
<proteinExistence type="predicted"/>
<feature type="compositionally biased region" description="Basic and acidic residues" evidence="1">
    <location>
        <begin position="34"/>
        <end position="50"/>
    </location>
</feature>
<accession>A0A699XFI3</accession>
<reference evidence="2" key="1">
    <citation type="journal article" date="2019" name="Sci. Rep.">
        <title>Draft genome of Tanacetum cinerariifolium, the natural source of mosquito coil.</title>
        <authorList>
            <person name="Yamashiro T."/>
            <person name="Shiraishi A."/>
            <person name="Satake H."/>
            <person name="Nakayama K."/>
        </authorList>
    </citation>
    <scope>NUCLEOTIDE SEQUENCE</scope>
</reference>
<organism evidence="2">
    <name type="scientific">Tanacetum cinerariifolium</name>
    <name type="common">Dalmatian daisy</name>
    <name type="synonym">Chrysanthemum cinerariifolium</name>
    <dbReference type="NCBI Taxonomy" id="118510"/>
    <lineage>
        <taxon>Eukaryota</taxon>
        <taxon>Viridiplantae</taxon>
        <taxon>Streptophyta</taxon>
        <taxon>Embryophyta</taxon>
        <taxon>Tracheophyta</taxon>
        <taxon>Spermatophyta</taxon>
        <taxon>Magnoliopsida</taxon>
        <taxon>eudicotyledons</taxon>
        <taxon>Gunneridae</taxon>
        <taxon>Pentapetalae</taxon>
        <taxon>asterids</taxon>
        <taxon>campanulids</taxon>
        <taxon>Asterales</taxon>
        <taxon>Asteraceae</taxon>
        <taxon>Asteroideae</taxon>
        <taxon>Anthemideae</taxon>
        <taxon>Anthemidinae</taxon>
        <taxon>Tanacetum</taxon>
    </lineage>
</organism>
<feature type="compositionally biased region" description="Basic and acidic residues" evidence="1">
    <location>
        <begin position="72"/>
        <end position="89"/>
    </location>
</feature>
<feature type="region of interest" description="Disordered" evidence="1">
    <location>
        <begin position="34"/>
        <end position="89"/>
    </location>
</feature>
<feature type="non-terminal residue" evidence="2">
    <location>
        <position position="1"/>
    </location>
</feature>